<reference evidence="2" key="1">
    <citation type="submission" date="2021-06" db="EMBL/GenBank/DDBJ databases">
        <authorList>
            <person name="Kallberg Y."/>
            <person name="Tangrot J."/>
            <person name="Rosling A."/>
        </authorList>
    </citation>
    <scope>NUCLEOTIDE SEQUENCE</scope>
    <source>
        <strain evidence="2">87-6 pot B 2015</strain>
    </source>
</reference>
<dbReference type="AlphaFoldDB" id="A0A9N9DJG4"/>
<keyword evidence="1" id="KW-0472">Membrane</keyword>
<gene>
    <name evidence="2" type="ORF">FMOSSE_LOCUS10814</name>
</gene>
<sequence length="227" mass="26200">MFLQKAVQKINLFLSLLLPIEWFAWFTYFVILPMTSLFGWLALPFVTLAFIVANVFGVVQLLLRAMTNNFKQTPTDGTSGDDNINEMFVSTREALMTILPQASEEDIGKYEKQISKVDILDPVLMIVPNQNWINQHTYVVYQQVMDAFATVNLPQNRRRDENSRSIFHFPNLNDLYTVRDAVCRLHPNAFFDPNAQPQQEPIGSAWILTNVAVRKSDFAEDNRFFRS</sequence>
<evidence type="ECO:0000313" key="3">
    <source>
        <dbReference type="Proteomes" id="UP000789375"/>
    </source>
</evidence>
<keyword evidence="1" id="KW-1133">Transmembrane helix</keyword>
<keyword evidence="1" id="KW-0812">Transmembrane</keyword>
<comment type="caution">
    <text evidence="2">The sequence shown here is derived from an EMBL/GenBank/DDBJ whole genome shotgun (WGS) entry which is preliminary data.</text>
</comment>
<keyword evidence="3" id="KW-1185">Reference proteome</keyword>
<protein>
    <submittedName>
        <fullName evidence="2">12193_t:CDS:1</fullName>
    </submittedName>
</protein>
<dbReference type="Proteomes" id="UP000789375">
    <property type="component" value="Unassembled WGS sequence"/>
</dbReference>
<dbReference type="EMBL" id="CAJVPP010003804">
    <property type="protein sequence ID" value="CAG8637552.1"/>
    <property type="molecule type" value="Genomic_DNA"/>
</dbReference>
<organism evidence="2 3">
    <name type="scientific">Funneliformis mosseae</name>
    <name type="common">Endomycorrhizal fungus</name>
    <name type="synonym">Glomus mosseae</name>
    <dbReference type="NCBI Taxonomy" id="27381"/>
    <lineage>
        <taxon>Eukaryota</taxon>
        <taxon>Fungi</taxon>
        <taxon>Fungi incertae sedis</taxon>
        <taxon>Mucoromycota</taxon>
        <taxon>Glomeromycotina</taxon>
        <taxon>Glomeromycetes</taxon>
        <taxon>Glomerales</taxon>
        <taxon>Glomeraceae</taxon>
        <taxon>Funneliformis</taxon>
    </lineage>
</organism>
<proteinExistence type="predicted"/>
<feature type="transmembrane region" description="Helical" evidence="1">
    <location>
        <begin position="12"/>
        <end position="31"/>
    </location>
</feature>
<name>A0A9N9DJG4_FUNMO</name>
<feature type="transmembrane region" description="Helical" evidence="1">
    <location>
        <begin position="37"/>
        <end position="63"/>
    </location>
</feature>
<evidence type="ECO:0000313" key="2">
    <source>
        <dbReference type="EMBL" id="CAG8637552.1"/>
    </source>
</evidence>
<accession>A0A9N9DJG4</accession>
<evidence type="ECO:0000256" key="1">
    <source>
        <dbReference type="SAM" id="Phobius"/>
    </source>
</evidence>